<feature type="domain" description="GH18" evidence="2">
    <location>
        <begin position="27"/>
        <end position="182"/>
    </location>
</feature>
<dbReference type="AlphaFoldDB" id="E9PP75"/>
<reference evidence="3" key="5">
    <citation type="submission" date="2025-09" db="UniProtKB">
        <authorList>
            <consortium name="Ensembl"/>
        </authorList>
    </citation>
    <scope>IDENTIFICATION</scope>
</reference>
<dbReference type="InterPro" id="IPR050314">
    <property type="entry name" value="Glycosyl_Hydrlase_18"/>
</dbReference>
<evidence type="ECO:0007829" key="6">
    <source>
        <dbReference type="ProteomicsDB" id="E9PP75"/>
    </source>
</evidence>
<evidence type="ECO:0000256" key="1">
    <source>
        <dbReference type="SAM" id="SignalP"/>
    </source>
</evidence>
<evidence type="ECO:0000259" key="2">
    <source>
        <dbReference type="PROSITE" id="PS51910"/>
    </source>
</evidence>
<dbReference type="SUPFAM" id="SSF51445">
    <property type="entry name" value="(Trans)glycosidases"/>
    <property type="match status" value="1"/>
</dbReference>
<dbReference type="HOGENOM" id="CLU_002833_8_1_1"/>
<evidence type="ECO:0000313" key="3">
    <source>
        <dbReference type="Ensembl" id="ENSP00000436380.2"/>
    </source>
</evidence>
<reference evidence="3 4" key="1">
    <citation type="journal article" date="2001" name="Nature">
        <title>Initial sequencing and analysis of the human genome.</title>
        <authorList>
            <consortium name="International Human Genome Sequencing Consortium"/>
            <person name="Lander E.S."/>
            <person name="Linton L.M."/>
            <person name="Birren B."/>
            <person name="Nusbaum C."/>
            <person name="Zody M.C."/>
            <person name="Baldwin J."/>
            <person name="Devon K."/>
            <person name="Dewar K."/>
            <person name="Doyle M."/>
            <person name="FitzHugh W."/>
            <person name="Funke R."/>
            <person name="Gage D."/>
            <person name="Harris K."/>
            <person name="Heaford A."/>
            <person name="Howland J."/>
            <person name="Kann L."/>
            <person name="Lehoczky J."/>
            <person name="LeVine R."/>
            <person name="McEwan P."/>
            <person name="McKernan K."/>
            <person name="Meldrim J."/>
            <person name="Mesirov J.P."/>
            <person name="Miranda C."/>
            <person name="Morris W."/>
            <person name="Naylor J."/>
            <person name="Raymond C."/>
            <person name="Rosetti M."/>
            <person name="Santos R."/>
            <person name="Sheridan A."/>
            <person name="Sougnez C."/>
            <person name="Stange-Thomann N."/>
            <person name="Stojanovic N."/>
            <person name="Subramanian A."/>
            <person name="Wyman D."/>
            <person name="Rogers J."/>
            <person name="Sulston J."/>
            <person name="Ainscough R."/>
            <person name="Beck S."/>
            <person name="Bentley D."/>
            <person name="Burton J."/>
            <person name="Clee C."/>
            <person name="Carter N."/>
            <person name="Coulson A."/>
            <person name="Deadman R."/>
            <person name="Deloukas P."/>
            <person name="Dunham A."/>
            <person name="Dunham I."/>
            <person name="Durbin R."/>
            <person name="French L."/>
            <person name="Grafham D."/>
            <person name="Gregory S."/>
            <person name="Hubbard T."/>
            <person name="Humphray S."/>
            <person name="Hunt A."/>
            <person name="Jones M."/>
            <person name="Lloyd C."/>
            <person name="McMurray A."/>
            <person name="Matthews L."/>
            <person name="Mercer S."/>
            <person name="Milne S."/>
            <person name="Mullikin J.C."/>
            <person name="Mungall A."/>
            <person name="Plumb R."/>
            <person name="Ross M."/>
            <person name="Shownkeen R."/>
            <person name="Sims S."/>
            <person name="Waterston R.H."/>
            <person name="Wilson R.K."/>
            <person name="Hillier L.W."/>
            <person name="McPherson J.D."/>
            <person name="Marra M.A."/>
            <person name="Mardis E.R."/>
            <person name="Fulton L.A."/>
            <person name="Chinwalla A.T."/>
            <person name="Pepin K.H."/>
            <person name="Gish W.R."/>
            <person name="Chissoe S.L."/>
            <person name="Wendl M.C."/>
            <person name="Delehaunty K.D."/>
            <person name="Miner T.L."/>
            <person name="Delehaunty A."/>
            <person name="Kramer J.B."/>
            <person name="Cook L.L."/>
            <person name="Fulton R.S."/>
            <person name="Johnson D.L."/>
            <person name="Minx P.J."/>
            <person name="Clifton S.W."/>
            <person name="Hawkins T."/>
            <person name="Branscomb E."/>
            <person name="Predki P."/>
            <person name="Richardson P."/>
            <person name="Wenning S."/>
            <person name="Slezak T."/>
            <person name="Doggett N."/>
            <person name="Cheng J.F."/>
            <person name="Olsen A."/>
            <person name="Lucas S."/>
            <person name="Elkin C."/>
            <person name="Uberbacher E."/>
            <person name="Frazier M."/>
            <person name="Gibbs R.A."/>
            <person name="Muzny D.M."/>
            <person name="Scherer S.E."/>
            <person name="Bouck J.B."/>
            <person name="Sodergren E.J."/>
            <person name="Worley K.C."/>
            <person name="Rives C.M."/>
            <person name="Gorrell J.H."/>
            <person name="Metzker M.L."/>
            <person name="Naylor S.L."/>
            <person name="Kucherlapati R.S."/>
            <person name="Nelson D.L."/>
            <person name="Weinstock G.M."/>
            <person name="Sakaki Y."/>
            <person name="Fujiyama A."/>
            <person name="Hattori M."/>
            <person name="Yada T."/>
            <person name="Toyoda A."/>
            <person name="Itoh T."/>
            <person name="Kawagoe C."/>
            <person name="Watanabe H."/>
            <person name="Totoki Y."/>
            <person name="Taylor T."/>
            <person name="Weissenbach J."/>
            <person name="Heilig R."/>
            <person name="Saurin W."/>
            <person name="Artiguenave F."/>
            <person name="Brottier P."/>
            <person name="Bruls T."/>
            <person name="Pelletier E."/>
            <person name="Robert C."/>
            <person name="Wincker P."/>
            <person name="Smith D.R."/>
            <person name="Doucette-Stamm L."/>
            <person name="Rubenfield M."/>
            <person name="Weinstock K."/>
            <person name="Lee H.M."/>
            <person name="Dubois J."/>
            <person name="Rosenthal A."/>
            <person name="Platzer M."/>
            <person name="Nyakatura G."/>
            <person name="Taudien S."/>
            <person name="Rump A."/>
            <person name="Yang H."/>
            <person name="Yu J."/>
            <person name="Wang J."/>
            <person name="Huang G."/>
            <person name="Gu J."/>
            <person name="Hood L."/>
            <person name="Rowen L."/>
            <person name="Madan A."/>
            <person name="Qin S."/>
            <person name="Davis R.W."/>
            <person name="Federspiel N.A."/>
            <person name="Abola A.P."/>
            <person name="Proctor M.J."/>
            <person name="Myers R.M."/>
            <person name="Schmutz J."/>
            <person name="Dickson M."/>
            <person name="Grimwood J."/>
            <person name="Cox D.R."/>
            <person name="Olson M.V."/>
            <person name="Kaul R."/>
            <person name="Raymond C."/>
            <person name="Shimizu N."/>
            <person name="Kawasaki K."/>
            <person name="Minoshima S."/>
            <person name="Evans G.A."/>
            <person name="Athanasiou M."/>
            <person name="Schultz R."/>
            <person name="Roe B.A."/>
            <person name="Chen F."/>
            <person name="Pan H."/>
            <person name="Ramser J."/>
            <person name="Lehrach H."/>
            <person name="Reinhardt R."/>
            <person name="McCombie W.R."/>
            <person name="de la Bastide M."/>
            <person name="Dedhia N."/>
            <person name="Blocker H."/>
            <person name="Hornischer K."/>
            <person name="Nordsiek G."/>
            <person name="Agarwala R."/>
            <person name="Aravind L."/>
            <person name="Bailey J.A."/>
            <person name="Bateman A."/>
            <person name="Batzoglou S."/>
            <person name="Birney E."/>
            <person name="Bork P."/>
            <person name="Brown D.G."/>
            <person name="Burge C.B."/>
            <person name="Cerutti L."/>
            <person name="Chen H.C."/>
            <person name="Church D."/>
            <person name="Clamp M."/>
            <person name="Copley R.R."/>
            <person name="Doerks T."/>
            <person name="Eddy S.R."/>
            <person name="Eichler E.E."/>
            <person name="Furey T.S."/>
            <person name="Galagan J."/>
            <person name="Gilbert J.G."/>
            <person name="Harmon C."/>
            <person name="Hayashizaki Y."/>
            <person name="Haussler D."/>
            <person name="Hermjakob H."/>
            <person name="Hokamp K."/>
            <person name="Jang W."/>
            <person name="Johnson L.S."/>
            <person name="Jones T.A."/>
            <person name="Kasif S."/>
            <person name="Kaspryzk A."/>
            <person name="Kennedy S."/>
            <person name="Kent W.J."/>
            <person name="Kitts P."/>
            <person name="Koonin E.V."/>
            <person name="Korf I."/>
            <person name="Kulp D."/>
            <person name="Lancet D."/>
            <person name="Lowe T.M."/>
            <person name="McLysaght A."/>
            <person name="Mikkelsen T."/>
            <person name="Moran J.V."/>
            <person name="Mulder N."/>
            <person name="Pollara V.J."/>
            <person name="Ponting C.P."/>
            <person name="Schuler G."/>
            <person name="Schultz J."/>
            <person name="Slater G."/>
            <person name="Smit A.F."/>
            <person name="Stupka E."/>
            <person name="Szustakowski J."/>
            <person name="Thierry-Mieg D."/>
            <person name="Thierry-Mieg J."/>
            <person name="Wagner L."/>
            <person name="Wallis J."/>
            <person name="Wheeler R."/>
            <person name="Williams A."/>
            <person name="Wolf Y.I."/>
            <person name="Wolfe K.H."/>
            <person name="Yang S.P."/>
            <person name="Yeh R.F."/>
            <person name="Collins F."/>
            <person name="Guyer M.S."/>
            <person name="Peterson J."/>
            <person name="Felsenfeld A."/>
            <person name="Wetterstrand K.A."/>
            <person name="Patrinos A."/>
            <person name="Morgan M.J."/>
            <person name="de Jong P."/>
            <person name="Catanese J.J."/>
            <person name="Osoegawa K."/>
            <person name="Shizuya H."/>
            <person name="Choi S."/>
            <person name="Chen Y.J."/>
        </authorList>
    </citation>
    <scope>NUCLEOTIDE SEQUENCE [LARGE SCALE GENOMIC DNA]</scope>
</reference>
<reference evidence="3 4" key="2">
    <citation type="journal article" date="2004" name="Nature">
        <title>Finishing the euchromatic sequence of the human genome.</title>
        <authorList>
            <consortium name="International Human Genome Sequencing Consortium"/>
        </authorList>
    </citation>
    <scope>NUCLEOTIDE SEQUENCE [LARGE SCALE GENOMIC DNA]</scope>
</reference>
<evidence type="ECO:0000313" key="4">
    <source>
        <dbReference type="Proteomes" id="UP000005640"/>
    </source>
</evidence>
<dbReference type="Ensembl" id="ENST00000474304.6">
    <property type="protein sequence ID" value="ENSP00000436380.2"/>
    <property type="gene ID" value="ENSG00000064886.15"/>
</dbReference>
<protein>
    <submittedName>
        <fullName evidence="3">Chitinase 3 like 2</fullName>
    </submittedName>
</protein>
<dbReference type="Antibodypedia" id="1462">
    <property type="antibodies" value="243 antibodies from 29 providers"/>
</dbReference>
<sequence>MGATTMDQKSLWAGVVVLLLLQGGSAYKLVCYFTNWSQDRQEPGKFTPENIDPFLCSHLIYSFASIENNKVIIKDKSEVMLYQTINSLKTKNPKLKILLSIGGYLFGSKGFHPMVDSSTSRLEFINSIILFLRNHNFDGLDELAEAFQKDFTKSTKERLLLTAGVSAGRQMIDNSYQVEKLA</sequence>
<feature type="signal peptide" evidence="1">
    <location>
        <begin position="1"/>
        <end position="26"/>
    </location>
</feature>
<dbReference type="PANTHER" id="PTHR11177">
    <property type="entry name" value="CHITINASE"/>
    <property type="match status" value="1"/>
</dbReference>
<reference evidence="3 4" key="3">
    <citation type="journal article" date="2006" name="Nature">
        <title>The DNA sequence and biological annotation of human chromosome 1.</title>
        <authorList>
            <person name="Gregory S.G."/>
            <person name="Barlow K.F."/>
            <person name="McLay K.E."/>
            <person name="Kaul R."/>
            <person name="Swarbreck D."/>
            <person name="Dunham A."/>
            <person name="Scott C.E."/>
            <person name="Howe K.L."/>
            <person name="Woodfine K."/>
            <person name="Spencer C.C."/>
            <person name="Jones M.C."/>
            <person name="Gillson C."/>
            <person name="Searle S."/>
            <person name="Zhou Y."/>
            <person name="Kokocinski F."/>
            <person name="McDonald L."/>
            <person name="Evans R."/>
            <person name="Phillips K."/>
            <person name="Atkinson A."/>
            <person name="Cooper R."/>
            <person name="Jones C."/>
            <person name="Hall R.E."/>
            <person name="Andrews T.D."/>
            <person name="Lloyd C."/>
            <person name="Ainscough R."/>
            <person name="Almeida J.P."/>
            <person name="Ambrose K.D."/>
            <person name="Anderson F."/>
            <person name="Andrew R.W."/>
            <person name="Ashwell R.I."/>
            <person name="Aubin K."/>
            <person name="Babbage A.K."/>
            <person name="Bagguley C.L."/>
            <person name="Bailey J."/>
            <person name="Beasley H."/>
            <person name="Bethel G."/>
            <person name="Bird C.P."/>
            <person name="Bray-Allen S."/>
            <person name="Brown J.Y."/>
            <person name="Brown A.J."/>
            <person name="Buckley D."/>
            <person name="Burton J."/>
            <person name="Bye J."/>
            <person name="Carder C."/>
            <person name="Chapman J.C."/>
            <person name="Clark S.Y."/>
            <person name="Clarke G."/>
            <person name="Clee C."/>
            <person name="Cobley V."/>
            <person name="Collier R.E."/>
            <person name="Corby N."/>
            <person name="Coville G.J."/>
            <person name="Davies J."/>
            <person name="Deadman R."/>
            <person name="Dunn M."/>
            <person name="Earthrowl M."/>
            <person name="Ellington A.G."/>
            <person name="Errington H."/>
            <person name="Frankish A."/>
            <person name="Frankland J."/>
            <person name="French L."/>
            <person name="Garner P."/>
            <person name="Garnett J."/>
            <person name="Gay L."/>
            <person name="Ghori M.R."/>
            <person name="Gibson R."/>
            <person name="Gilby L.M."/>
            <person name="Gillett W."/>
            <person name="Glithero R.J."/>
            <person name="Grafham D.V."/>
            <person name="Griffiths C."/>
            <person name="Griffiths-Jones S."/>
            <person name="Grocock R."/>
            <person name="Hammond S."/>
            <person name="Harrison E.S."/>
            <person name="Hart E."/>
            <person name="Haugen E."/>
            <person name="Heath P.D."/>
            <person name="Holmes S."/>
            <person name="Holt K."/>
            <person name="Howden P.J."/>
            <person name="Hunt A.R."/>
            <person name="Hunt S.E."/>
            <person name="Hunter G."/>
            <person name="Isherwood J."/>
            <person name="James R."/>
            <person name="Johnson C."/>
            <person name="Johnson D."/>
            <person name="Joy A."/>
            <person name="Kay M."/>
            <person name="Kershaw J.K."/>
            <person name="Kibukawa M."/>
            <person name="Kimberley A.M."/>
            <person name="King A."/>
            <person name="Knights A.J."/>
            <person name="Lad H."/>
            <person name="Laird G."/>
            <person name="Lawlor S."/>
            <person name="Leongamornlert D.A."/>
            <person name="Lloyd D.M."/>
            <person name="Loveland J."/>
            <person name="Lovell J."/>
            <person name="Lush M.J."/>
            <person name="Lyne R."/>
            <person name="Martin S."/>
            <person name="Mashreghi-Mohammadi M."/>
            <person name="Matthews L."/>
            <person name="Matthews N.S."/>
            <person name="McLaren S."/>
            <person name="Milne S."/>
            <person name="Mistry S."/>
            <person name="Moore M.J."/>
            <person name="Nickerson T."/>
            <person name="O'Dell C.N."/>
            <person name="Oliver K."/>
            <person name="Palmeiri A."/>
            <person name="Palmer S.A."/>
            <person name="Parker A."/>
            <person name="Patel D."/>
            <person name="Pearce A.V."/>
            <person name="Peck A.I."/>
            <person name="Pelan S."/>
            <person name="Phelps K."/>
            <person name="Phillimore B.J."/>
            <person name="Plumb R."/>
            <person name="Rajan J."/>
            <person name="Raymond C."/>
            <person name="Rouse G."/>
            <person name="Saenphimmachak C."/>
            <person name="Sehra H.K."/>
            <person name="Sheridan E."/>
            <person name="Shownkeen R."/>
            <person name="Sims S."/>
            <person name="Skuce C.D."/>
            <person name="Smith M."/>
            <person name="Steward C."/>
            <person name="Subramanian S."/>
            <person name="Sycamore N."/>
            <person name="Tracey A."/>
            <person name="Tromans A."/>
            <person name="Van Helmond Z."/>
            <person name="Wall M."/>
            <person name="Wallis J.M."/>
            <person name="White S."/>
            <person name="Whitehead S.L."/>
            <person name="Wilkinson J.E."/>
            <person name="Willey D.L."/>
            <person name="Williams H."/>
            <person name="Wilming L."/>
            <person name="Wray P.W."/>
            <person name="Wu Z."/>
            <person name="Coulson A."/>
            <person name="Vaudin M."/>
            <person name="Sulston J.E."/>
            <person name="Durbin R."/>
            <person name="Hubbard T."/>
            <person name="Wooster R."/>
            <person name="Dunham I."/>
            <person name="Carter N.P."/>
            <person name="McVean G."/>
            <person name="Ross M.T."/>
            <person name="Harrow J."/>
            <person name="Olson M.V."/>
            <person name="Beck S."/>
            <person name="Rogers J."/>
            <person name="Bentley D.R."/>
            <person name="Banerjee R."/>
            <person name="Bryant S.P."/>
            <person name="Burford D.C."/>
            <person name="Burrill W.D."/>
            <person name="Clegg S.M."/>
            <person name="Dhami P."/>
            <person name="Dovey O."/>
            <person name="Faulkner L.M."/>
            <person name="Gribble S.M."/>
            <person name="Langford C.F."/>
            <person name="Pandian R.D."/>
            <person name="Porter K.M."/>
            <person name="Prigmore E."/>
        </authorList>
    </citation>
    <scope>NUCLEOTIDE SEQUENCE [LARGE SCALE GENOMIC DNA]</scope>
</reference>
<dbReference type="ExpressionAtlas" id="E9PP75">
    <property type="expression patterns" value="baseline and differential"/>
</dbReference>
<dbReference type="InterPro" id="IPR011583">
    <property type="entry name" value="Chitinase_II/V-like_cat"/>
</dbReference>
<dbReference type="Gene3D" id="3.20.20.80">
    <property type="entry name" value="Glycosidases"/>
    <property type="match status" value="1"/>
</dbReference>
<dbReference type="GeneTree" id="ENSGT00940000163351"/>
<dbReference type="Pfam" id="PF00704">
    <property type="entry name" value="Glyco_hydro_18"/>
    <property type="match status" value="1"/>
</dbReference>
<feature type="chain" id="PRO_5003245396" evidence="1">
    <location>
        <begin position="27"/>
        <end position="182"/>
    </location>
</feature>
<accession>E9PP75</accession>
<reference evidence="3" key="4">
    <citation type="submission" date="2025-08" db="UniProtKB">
        <authorList>
            <consortium name="Ensembl"/>
        </authorList>
    </citation>
    <scope>IDENTIFICATION</scope>
</reference>
<dbReference type="InterPro" id="IPR017853">
    <property type="entry name" value="GH"/>
</dbReference>
<dbReference type="SMART" id="SM00636">
    <property type="entry name" value="Glyco_18"/>
    <property type="match status" value="1"/>
</dbReference>
<keyword evidence="5 6" id="KW-1267">Proteomics identification</keyword>
<dbReference type="PROSITE" id="PS51910">
    <property type="entry name" value="GH18_2"/>
    <property type="match status" value="1"/>
</dbReference>
<dbReference type="GO" id="GO:0005975">
    <property type="term" value="P:carbohydrate metabolic process"/>
    <property type="evidence" value="ECO:0007669"/>
    <property type="project" value="InterPro"/>
</dbReference>
<dbReference type="Ensembl" id="ENST00000474304.6">
    <property type="protein sequence ID" value="ENSP00000436380.2"/>
    <property type="gene ID" value="ENSG00000064886.14"/>
</dbReference>
<proteinExistence type="evidence at protein level"/>
<feature type="non-terminal residue" evidence="3">
    <location>
        <position position="182"/>
    </location>
</feature>
<dbReference type="OpenTargets" id="ENSG00000064886"/>
<dbReference type="VEuPathDB" id="HostDB:ENSG00000064886"/>
<name>E9PP75_HUMAN</name>
<dbReference type="Bgee" id="ENSG00000064886">
    <property type="expression patterns" value="Expressed in cartilage tissue and 139 other cell types or tissues"/>
</dbReference>
<keyword evidence="4" id="KW-1185">Reference proteome</keyword>
<keyword evidence="1" id="KW-0732">Signal</keyword>
<organism evidence="3 4">
    <name type="scientific">Homo sapiens</name>
    <name type="common">Human</name>
    <dbReference type="NCBI Taxonomy" id="9606"/>
    <lineage>
        <taxon>Eukaryota</taxon>
        <taxon>Metazoa</taxon>
        <taxon>Chordata</taxon>
        <taxon>Craniata</taxon>
        <taxon>Vertebrata</taxon>
        <taxon>Euteleostomi</taxon>
        <taxon>Mammalia</taxon>
        <taxon>Eutheria</taxon>
        <taxon>Euarchontoglires</taxon>
        <taxon>Primates</taxon>
        <taxon>Haplorrhini</taxon>
        <taxon>Catarrhini</taxon>
        <taxon>Hominidae</taxon>
        <taxon>Homo</taxon>
    </lineage>
</organism>
<dbReference type="ProteomicsDB" id="22633"/>
<dbReference type="MassIVE" id="E9PP75"/>
<dbReference type="HGNC" id="HGNC:1933">
    <property type="gene designation" value="CHI3L2"/>
</dbReference>
<evidence type="ECO:0007829" key="5">
    <source>
        <dbReference type="PeptideAtlas" id="E9PP75"/>
    </source>
</evidence>
<dbReference type="PANTHER" id="PTHR11177:SF82">
    <property type="entry name" value="CHITINASE-3-LIKE PROTEIN 2"/>
    <property type="match status" value="1"/>
</dbReference>
<gene>
    <name evidence="3" type="primary">CHI3L2</name>
</gene>
<dbReference type="OrthoDB" id="76388at2759"/>
<dbReference type="Proteomes" id="UP000005640">
    <property type="component" value="Chromosome 1"/>
</dbReference>
<dbReference type="UCSC" id="uc057jhr.1">
    <property type="organism name" value="human"/>
</dbReference>
<dbReference type="GO" id="GO:0008061">
    <property type="term" value="F:chitin binding"/>
    <property type="evidence" value="ECO:0007669"/>
    <property type="project" value="InterPro"/>
</dbReference>
<dbReference type="EMBL" id="AL355816">
    <property type="status" value="NOT_ANNOTATED_CDS"/>
    <property type="molecule type" value="Genomic_DNA"/>
</dbReference>
<dbReference type="EMBL" id="KF454948">
    <property type="status" value="NOT_ANNOTATED_CDS"/>
    <property type="molecule type" value="Genomic_DNA"/>
</dbReference>
<dbReference type="InterPro" id="IPR001223">
    <property type="entry name" value="Glyco_hydro18_cat"/>
</dbReference>
<dbReference type="SMR" id="E9PP75"/>
<dbReference type="EMBL" id="AL513202">
    <property type="status" value="NOT_ANNOTATED_CDS"/>
    <property type="molecule type" value="Genomic_DNA"/>
</dbReference>